<sequence length="160" mass="18077">MFKLLKIGSWLFLGMLLAPKRGVEIRADFVDYLKKYRPQLKKFISAVEETWEKSQNDESDEVAANIEIKLANIREASNELDSAKTKEIAYKALQKLGQASIKIGSELAKSDNMKIIAKDLALITVDIIDKADEVYSKVKDVSVSMSDDVYEVEDSKKQKN</sequence>
<accession>S5MI42</accession>
<evidence type="ECO:0000313" key="1">
    <source>
        <dbReference type="EMBL" id="AGR41560.1"/>
    </source>
</evidence>
<reference evidence="1 2" key="1">
    <citation type="journal article" date="2013" name="Genome Biol. Evol.">
        <title>Comparison of metabolic capacities and inference of gene content evolution in mosquito-associated Spiroplasma diminutum and S. taiwanense.</title>
        <authorList>
            <person name="Lo W.S."/>
            <person name="Ku C."/>
            <person name="Chen L.L."/>
            <person name="Chang T.H."/>
            <person name="Kuo C.H."/>
        </authorList>
    </citation>
    <scope>NUCLEOTIDE SEQUENCE [LARGE SCALE GENOMIC DNA]</scope>
    <source>
        <strain evidence="1">CT-1</strain>
    </source>
</reference>
<dbReference type="OrthoDB" id="389053at2"/>
<keyword evidence="2" id="KW-1185">Reference proteome</keyword>
<evidence type="ECO:0000313" key="2">
    <source>
        <dbReference type="Proteomes" id="UP000014984"/>
    </source>
</evidence>
<organism evidence="1 2">
    <name type="scientific">Spiroplasma taiwanense CT-1</name>
    <dbReference type="NCBI Taxonomy" id="1276220"/>
    <lineage>
        <taxon>Bacteria</taxon>
        <taxon>Bacillati</taxon>
        <taxon>Mycoplasmatota</taxon>
        <taxon>Mollicutes</taxon>
        <taxon>Entomoplasmatales</taxon>
        <taxon>Spiroplasmataceae</taxon>
        <taxon>Spiroplasma</taxon>
    </lineage>
</organism>
<dbReference type="PATRIC" id="fig|1276220.3.peg.993"/>
<protein>
    <submittedName>
        <fullName evidence="1">Uncharacterized protein</fullName>
    </submittedName>
</protein>
<dbReference type="KEGG" id="stai:STAIW_v1c09740"/>
<proteinExistence type="predicted"/>
<dbReference type="STRING" id="1276220.STAIW_v1c09740"/>
<dbReference type="EMBL" id="CP005074">
    <property type="protein sequence ID" value="AGR41560.1"/>
    <property type="molecule type" value="Genomic_DNA"/>
</dbReference>
<dbReference type="HOGENOM" id="CLU_1601664_0_0_14"/>
<dbReference type="RefSeq" id="WP_020834699.1">
    <property type="nucleotide sequence ID" value="NC_021846.1"/>
</dbReference>
<name>S5MI42_9MOLU</name>
<dbReference type="AlphaFoldDB" id="S5MI42"/>
<dbReference type="Proteomes" id="UP000014984">
    <property type="component" value="Chromosome"/>
</dbReference>
<gene>
    <name evidence="1" type="ORF">STAIW_v1c09740</name>
</gene>